<dbReference type="EMBL" id="CP017564">
    <property type="protein sequence ID" value="APA90282.1"/>
    <property type="molecule type" value="Genomic_DNA"/>
</dbReference>
<gene>
    <name evidence="1" type="ORF">BJG93_34790</name>
</gene>
<evidence type="ECO:0000313" key="1">
    <source>
        <dbReference type="EMBL" id="APA90282.1"/>
    </source>
</evidence>
<dbReference type="Proteomes" id="UP000179860">
    <property type="component" value="Plasmid pl3WSM5005"/>
</dbReference>
<geneLocation type="plasmid" evidence="1 2">
    <name>pl3WSM5005</name>
</geneLocation>
<organism evidence="1 2">
    <name type="scientific">Paraburkholderia sprentiae WSM5005</name>
    <dbReference type="NCBI Taxonomy" id="754502"/>
    <lineage>
        <taxon>Bacteria</taxon>
        <taxon>Pseudomonadati</taxon>
        <taxon>Pseudomonadota</taxon>
        <taxon>Betaproteobacteria</taxon>
        <taxon>Burkholderiales</taxon>
        <taxon>Burkholderiaceae</taxon>
        <taxon>Paraburkholderia</taxon>
    </lineage>
</organism>
<keyword evidence="1" id="KW-0614">Plasmid</keyword>
<reference evidence="1" key="1">
    <citation type="submission" date="2016-09" db="EMBL/GenBank/DDBJ databases">
        <title>The Complete Genome of Burkholderia sprentiae wsm5005.</title>
        <authorList>
            <person name="De Meyer S."/>
            <person name="Wang P."/>
            <person name="Terpolilli J."/>
        </authorList>
    </citation>
    <scope>NUCLEOTIDE SEQUENCE</scope>
    <source>
        <strain evidence="1">WSM5005</strain>
        <plasmid evidence="1">pl3WSM5005</plasmid>
    </source>
</reference>
<protein>
    <submittedName>
        <fullName evidence="1">Uncharacterized protein</fullName>
    </submittedName>
</protein>
<sequence length="89" mass="9935">MGKRLELRIVAQSEDDFDELCDQAEALSGVTLRARRANKEFAGRLVIGYRYDDSTLEVTFELDADVATMLDLSINGRETLSAIEGLTQH</sequence>
<keyword evidence="2" id="KW-1185">Reference proteome</keyword>
<reference evidence="1" key="2">
    <citation type="submission" date="2021-06" db="EMBL/GenBank/DDBJ databases">
        <authorList>
            <person name="Rogers T.H."/>
            <person name="Ramsay J.P."/>
            <person name="Wang P."/>
            <person name="Terpolilli J."/>
        </authorList>
    </citation>
    <scope>NUCLEOTIDE SEQUENCE</scope>
    <source>
        <strain evidence="1">WSM5005</strain>
        <plasmid evidence="1">pl3WSM5005</plasmid>
    </source>
</reference>
<accession>A0ACA8AX49</accession>
<evidence type="ECO:0000313" key="2">
    <source>
        <dbReference type="Proteomes" id="UP000179860"/>
    </source>
</evidence>
<name>A0ACA8AX49_9BURK</name>
<proteinExistence type="predicted"/>